<evidence type="ECO:0000256" key="12">
    <source>
        <dbReference type="PIRNR" id="PIRNR015601"/>
    </source>
</evidence>
<dbReference type="GO" id="GO:0032259">
    <property type="term" value="P:methylation"/>
    <property type="evidence" value="ECO:0007669"/>
    <property type="project" value="UniProtKB-KW"/>
</dbReference>
<dbReference type="GO" id="GO:0008168">
    <property type="term" value="F:methyltransferase activity"/>
    <property type="evidence" value="ECO:0007669"/>
    <property type="project" value="UniProtKB-KW"/>
</dbReference>
<comment type="function">
    <text evidence="10 12">Specifically methylates the N3 position of the uracil ring of uridine 1498 (m3U1498) in 16S rRNA. Acts on the fully assembled 30S ribosomal subunit.</text>
</comment>
<evidence type="ECO:0000256" key="8">
    <source>
        <dbReference type="ARBA" id="ARBA00022679"/>
    </source>
</evidence>
<dbReference type="InterPro" id="IPR015947">
    <property type="entry name" value="PUA-like_sf"/>
</dbReference>
<keyword evidence="9 12" id="KW-0949">S-adenosyl-L-methionine</keyword>
<dbReference type="EC" id="2.1.1.193" evidence="3 12"/>
<dbReference type="InterPro" id="IPR006700">
    <property type="entry name" value="RsmE"/>
</dbReference>
<dbReference type="NCBIfam" id="TIGR00046">
    <property type="entry name" value="RsmE family RNA methyltransferase"/>
    <property type="match status" value="1"/>
</dbReference>
<keyword evidence="5 12" id="KW-0963">Cytoplasm</keyword>
<evidence type="ECO:0000259" key="13">
    <source>
        <dbReference type="Pfam" id="PF04452"/>
    </source>
</evidence>
<evidence type="ECO:0000256" key="5">
    <source>
        <dbReference type="ARBA" id="ARBA00022490"/>
    </source>
</evidence>
<dbReference type="PANTHER" id="PTHR30027">
    <property type="entry name" value="RIBOSOMAL RNA SMALL SUBUNIT METHYLTRANSFERASE E"/>
    <property type="match status" value="1"/>
</dbReference>
<dbReference type="Gene3D" id="2.40.240.20">
    <property type="entry name" value="Hypothetical PUA domain-like, domain 1"/>
    <property type="match status" value="1"/>
</dbReference>
<evidence type="ECO:0000256" key="9">
    <source>
        <dbReference type="ARBA" id="ARBA00022691"/>
    </source>
</evidence>
<sequence>MMRYDFCSARLFVDAAMAEGTVLPLDKVQQNYLGNVLRLRGGERLMVFNGRDGEFAATIRTEGKRLALELLGQTRAQTPRPALRWLFAPLKHARLDYMVQKAVEMGAGSIEPVITRRTQVARVNLERMRANVVEAAEQCGVLAVPEVAAEAPLARRLEDWDGATRLVFCDEDAPLADPVATLSAVPPGPMAVLIGPEGGFDAEERTALLALPAVTRIALGPRILRADTAAVAALALVQAVRGDWR</sequence>
<dbReference type="SUPFAM" id="SSF75217">
    <property type="entry name" value="alpha/beta knot"/>
    <property type="match status" value="1"/>
</dbReference>
<keyword evidence="7 12" id="KW-0489">Methyltransferase</keyword>
<dbReference type="InterPro" id="IPR046886">
    <property type="entry name" value="RsmE_MTase_dom"/>
</dbReference>
<keyword evidence="8 12" id="KW-0808">Transferase</keyword>
<organism evidence="15 16">
    <name type="scientific">Labrys wisconsinensis</name>
    <dbReference type="NCBI Taxonomy" id="425677"/>
    <lineage>
        <taxon>Bacteria</taxon>
        <taxon>Pseudomonadati</taxon>
        <taxon>Pseudomonadota</taxon>
        <taxon>Alphaproteobacteria</taxon>
        <taxon>Hyphomicrobiales</taxon>
        <taxon>Xanthobacteraceae</taxon>
        <taxon>Labrys</taxon>
    </lineage>
</organism>
<evidence type="ECO:0000256" key="10">
    <source>
        <dbReference type="ARBA" id="ARBA00025699"/>
    </source>
</evidence>
<accession>A0ABU0J839</accession>
<protein>
    <recommendedName>
        <fullName evidence="4 12">Ribosomal RNA small subunit methyltransferase E</fullName>
        <ecNumber evidence="3 12">2.1.1.193</ecNumber>
    </recommendedName>
</protein>
<evidence type="ECO:0000259" key="14">
    <source>
        <dbReference type="Pfam" id="PF20260"/>
    </source>
</evidence>
<evidence type="ECO:0000313" key="15">
    <source>
        <dbReference type="EMBL" id="MDQ0470441.1"/>
    </source>
</evidence>
<dbReference type="PIRSF" id="PIRSF015601">
    <property type="entry name" value="MTase_slr0722"/>
    <property type="match status" value="1"/>
</dbReference>
<dbReference type="Pfam" id="PF04452">
    <property type="entry name" value="Methyltrans_RNA"/>
    <property type="match status" value="1"/>
</dbReference>
<reference evidence="15 16" key="1">
    <citation type="submission" date="2023-07" db="EMBL/GenBank/DDBJ databases">
        <title>Genomic Encyclopedia of Type Strains, Phase IV (KMG-IV): sequencing the most valuable type-strain genomes for metagenomic binning, comparative biology and taxonomic classification.</title>
        <authorList>
            <person name="Goeker M."/>
        </authorList>
    </citation>
    <scope>NUCLEOTIDE SEQUENCE [LARGE SCALE GENOMIC DNA]</scope>
    <source>
        <strain evidence="15 16">DSM 19619</strain>
    </source>
</reference>
<evidence type="ECO:0000256" key="1">
    <source>
        <dbReference type="ARBA" id="ARBA00004496"/>
    </source>
</evidence>
<dbReference type="Gene3D" id="3.40.1280.10">
    <property type="match status" value="1"/>
</dbReference>
<feature type="domain" description="Ribosomal RNA small subunit methyltransferase E PUA-like" evidence="14">
    <location>
        <begin position="29"/>
        <end position="66"/>
    </location>
</feature>
<name>A0ABU0J839_9HYPH</name>
<evidence type="ECO:0000313" key="16">
    <source>
        <dbReference type="Proteomes" id="UP001242480"/>
    </source>
</evidence>
<evidence type="ECO:0000256" key="2">
    <source>
        <dbReference type="ARBA" id="ARBA00005528"/>
    </source>
</evidence>
<evidence type="ECO:0000256" key="11">
    <source>
        <dbReference type="ARBA" id="ARBA00047944"/>
    </source>
</evidence>
<evidence type="ECO:0000256" key="7">
    <source>
        <dbReference type="ARBA" id="ARBA00022603"/>
    </source>
</evidence>
<dbReference type="InterPro" id="IPR029028">
    <property type="entry name" value="Alpha/beta_knot_MTases"/>
</dbReference>
<feature type="domain" description="Ribosomal RNA small subunit methyltransferase E methyltransferase" evidence="13">
    <location>
        <begin position="83"/>
        <end position="238"/>
    </location>
</feature>
<dbReference type="InterPro" id="IPR029026">
    <property type="entry name" value="tRNA_m1G_MTases_N"/>
</dbReference>
<dbReference type="EMBL" id="JAUSVX010000006">
    <property type="protein sequence ID" value="MDQ0470441.1"/>
    <property type="molecule type" value="Genomic_DNA"/>
</dbReference>
<evidence type="ECO:0000256" key="3">
    <source>
        <dbReference type="ARBA" id="ARBA00012328"/>
    </source>
</evidence>
<evidence type="ECO:0000256" key="6">
    <source>
        <dbReference type="ARBA" id="ARBA00022552"/>
    </source>
</evidence>
<dbReference type="InterPro" id="IPR046887">
    <property type="entry name" value="RsmE_PUA-like"/>
</dbReference>
<dbReference type="RefSeq" id="WP_307274425.1">
    <property type="nucleotide sequence ID" value="NZ_JAUSVX010000006.1"/>
</dbReference>
<dbReference type="Proteomes" id="UP001242480">
    <property type="component" value="Unassembled WGS sequence"/>
</dbReference>
<comment type="similarity">
    <text evidence="2 12">Belongs to the RNA methyltransferase RsmE family.</text>
</comment>
<keyword evidence="16" id="KW-1185">Reference proteome</keyword>
<proteinExistence type="inferred from homology"/>
<comment type="caution">
    <text evidence="15">The sequence shown here is derived from an EMBL/GenBank/DDBJ whole genome shotgun (WGS) entry which is preliminary data.</text>
</comment>
<dbReference type="CDD" id="cd18084">
    <property type="entry name" value="RsmE-like"/>
    <property type="match status" value="1"/>
</dbReference>
<comment type="catalytic activity">
    <reaction evidence="11 12">
        <text>uridine(1498) in 16S rRNA + S-adenosyl-L-methionine = N(3)-methyluridine(1498) in 16S rRNA + S-adenosyl-L-homocysteine + H(+)</text>
        <dbReference type="Rhea" id="RHEA:42920"/>
        <dbReference type="Rhea" id="RHEA-COMP:10283"/>
        <dbReference type="Rhea" id="RHEA-COMP:10284"/>
        <dbReference type="ChEBI" id="CHEBI:15378"/>
        <dbReference type="ChEBI" id="CHEBI:57856"/>
        <dbReference type="ChEBI" id="CHEBI:59789"/>
        <dbReference type="ChEBI" id="CHEBI:65315"/>
        <dbReference type="ChEBI" id="CHEBI:74502"/>
        <dbReference type="EC" id="2.1.1.193"/>
    </reaction>
</comment>
<dbReference type="PANTHER" id="PTHR30027:SF3">
    <property type="entry name" value="16S RRNA (URACIL(1498)-N(3))-METHYLTRANSFERASE"/>
    <property type="match status" value="1"/>
</dbReference>
<keyword evidence="6 12" id="KW-0698">rRNA processing</keyword>
<gene>
    <name evidence="15" type="ORF">QO011_003460</name>
</gene>
<evidence type="ECO:0000256" key="4">
    <source>
        <dbReference type="ARBA" id="ARBA00013673"/>
    </source>
</evidence>
<dbReference type="Pfam" id="PF20260">
    <property type="entry name" value="PUA_4"/>
    <property type="match status" value="1"/>
</dbReference>
<dbReference type="SUPFAM" id="SSF88697">
    <property type="entry name" value="PUA domain-like"/>
    <property type="match status" value="1"/>
</dbReference>
<dbReference type="NCBIfam" id="NF008696">
    <property type="entry name" value="PRK11713.3-5"/>
    <property type="match status" value="1"/>
</dbReference>
<comment type="subcellular location">
    <subcellularLocation>
        <location evidence="1 12">Cytoplasm</location>
    </subcellularLocation>
</comment>